<dbReference type="RefSeq" id="WP_310342147.1">
    <property type="nucleotide sequence ID" value="NZ_JAVDXO010000004.1"/>
</dbReference>
<evidence type="ECO:0000313" key="2">
    <source>
        <dbReference type="Proteomes" id="UP001268089"/>
    </source>
</evidence>
<keyword evidence="2" id="KW-1185">Reference proteome</keyword>
<sequence length="72" mass="8058">MFPTPPSATAIARLQAQARAEIHRLRGEASDDFWRGADAVWQRSQGFAQRSANRLKARLARHHRSTSSTTKA</sequence>
<accession>A0ABU1ZMD9</accession>
<proteinExistence type="predicted"/>
<dbReference type="Proteomes" id="UP001268089">
    <property type="component" value="Unassembled WGS sequence"/>
</dbReference>
<evidence type="ECO:0000313" key="1">
    <source>
        <dbReference type="EMBL" id="MDR7306710.1"/>
    </source>
</evidence>
<name>A0ABU1ZMD9_9BURK</name>
<protein>
    <submittedName>
        <fullName evidence="1">Uncharacterized protein</fullName>
    </submittedName>
</protein>
<gene>
    <name evidence="1" type="ORF">J2X15_001996</name>
</gene>
<comment type="caution">
    <text evidence="1">The sequence shown here is derived from an EMBL/GenBank/DDBJ whole genome shotgun (WGS) entry which is preliminary data.</text>
</comment>
<reference evidence="1 2" key="1">
    <citation type="submission" date="2023-07" db="EMBL/GenBank/DDBJ databases">
        <title>Sorghum-associated microbial communities from plants grown in Nebraska, USA.</title>
        <authorList>
            <person name="Schachtman D."/>
        </authorList>
    </citation>
    <scope>NUCLEOTIDE SEQUENCE [LARGE SCALE GENOMIC DNA]</scope>
    <source>
        <strain evidence="1 2">BE308</strain>
    </source>
</reference>
<organism evidence="1 2">
    <name type="scientific">Rhodoferax saidenbachensis</name>
    <dbReference type="NCBI Taxonomy" id="1484693"/>
    <lineage>
        <taxon>Bacteria</taxon>
        <taxon>Pseudomonadati</taxon>
        <taxon>Pseudomonadota</taxon>
        <taxon>Betaproteobacteria</taxon>
        <taxon>Burkholderiales</taxon>
        <taxon>Comamonadaceae</taxon>
        <taxon>Rhodoferax</taxon>
    </lineage>
</organism>
<dbReference type="EMBL" id="JAVDXO010000004">
    <property type="protein sequence ID" value="MDR7306710.1"/>
    <property type="molecule type" value="Genomic_DNA"/>
</dbReference>